<dbReference type="GO" id="GO:0006865">
    <property type="term" value="P:amino acid transport"/>
    <property type="evidence" value="ECO:0007669"/>
    <property type="project" value="UniProtKB-KW"/>
</dbReference>
<gene>
    <name evidence="10" type="ORF">UFOPK3376_00759</name>
</gene>
<evidence type="ECO:0000256" key="6">
    <source>
        <dbReference type="ARBA" id="ARBA00022989"/>
    </source>
</evidence>
<evidence type="ECO:0000256" key="4">
    <source>
        <dbReference type="ARBA" id="ARBA00022692"/>
    </source>
</evidence>
<keyword evidence="7 9" id="KW-0472">Membrane</keyword>
<evidence type="ECO:0000313" key="10">
    <source>
        <dbReference type="EMBL" id="CAB4869885.1"/>
    </source>
</evidence>
<comment type="subcellular location">
    <subcellularLocation>
        <location evidence="1">Cell membrane</location>
        <topology evidence="1">Multi-pass membrane protein</topology>
    </subcellularLocation>
</comment>
<keyword evidence="2" id="KW-0813">Transport</keyword>
<evidence type="ECO:0000256" key="5">
    <source>
        <dbReference type="ARBA" id="ARBA00022970"/>
    </source>
</evidence>
<evidence type="ECO:0000256" key="1">
    <source>
        <dbReference type="ARBA" id="ARBA00004651"/>
    </source>
</evidence>
<dbReference type="CDD" id="cd06581">
    <property type="entry name" value="TM_PBP1_LivM_like"/>
    <property type="match status" value="1"/>
</dbReference>
<evidence type="ECO:0000256" key="7">
    <source>
        <dbReference type="ARBA" id="ARBA00023136"/>
    </source>
</evidence>
<feature type="transmembrane region" description="Helical" evidence="9">
    <location>
        <begin position="191"/>
        <end position="211"/>
    </location>
</feature>
<protein>
    <submittedName>
        <fullName evidence="10">Unannotated protein</fullName>
    </submittedName>
</protein>
<feature type="transmembrane region" description="Helical" evidence="9">
    <location>
        <begin position="461"/>
        <end position="478"/>
    </location>
</feature>
<dbReference type="AlphaFoldDB" id="A0A6J7DM10"/>
<dbReference type="GO" id="GO:0015658">
    <property type="term" value="F:branched-chain amino acid transmembrane transporter activity"/>
    <property type="evidence" value="ECO:0007669"/>
    <property type="project" value="InterPro"/>
</dbReference>
<proteinExistence type="inferred from homology"/>
<comment type="similarity">
    <text evidence="8">Belongs to the binding-protein-dependent transport system permease family. LivHM subfamily.</text>
</comment>
<organism evidence="10">
    <name type="scientific">freshwater metagenome</name>
    <dbReference type="NCBI Taxonomy" id="449393"/>
    <lineage>
        <taxon>unclassified sequences</taxon>
        <taxon>metagenomes</taxon>
        <taxon>ecological metagenomes</taxon>
    </lineage>
</organism>
<feature type="transmembrane region" description="Helical" evidence="9">
    <location>
        <begin position="395"/>
        <end position="416"/>
    </location>
</feature>
<feature type="transmembrane region" description="Helical" evidence="9">
    <location>
        <begin position="6"/>
        <end position="26"/>
    </location>
</feature>
<dbReference type="EMBL" id="CAFBLP010000013">
    <property type="protein sequence ID" value="CAB4869885.1"/>
    <property type="molecule type" value="Genomic_DNA"/>
</dbReference>
<feature type="transmembrane region" description="Helical" evidence="9">
    <location>
        <begin position="33"/>
        <end position="50"/>
    </location>
</feature>
<sequence length="657" mass="68209">MLTLELALAGLGIGSIAALAGLGLLVTYRLTGVFNLAFGAIAMAAAYLLWQAVRVWHWPLALAAVVDVLVICPIFGVLLERFVFRPLQRRAAAPAEKLVASLGVFVVLLGGAVLVWGAQARLDAPSLVPYRQLPLPGGVQLPLSTVVDLAVIIVVGIGLALGQRTRLGLRVRAVVEQRELAELQGLDANRVAALGWAIGSMLAGVAGVLMAPTLRLQPYGLTLVMLETMAVVVVAQLTSPVRAIAAGLMVGVIQAELARVHLGGYSGALFDALTANLFVVALLVALLIVRRLNETGGDDAGTTARLTTRGELASARGWWLVPALTLAAPLMFNAQDRRVALAVPALAIVLVSIVVVSGYSGQISLGQAGFAGLGALIAARLAAGTMPGFGRIPGVAVLVMVPLLMVPIGLLLGWPAIRRRGLFLALTTFAFSVAVSRFVFDQPSVTSGLTVHPPDAFGSDNNFYVLELLCLAAAFLVVRNLHNGRVGRALIAVRDDESGALACGVDVRRLKLLVFAASAALAALGGALLAMGSRAFDTGAFDPTRGLIWFAAVVVFGIDSAPGAVIGAGVLVALDAGLPQGSSILVIGLCALLLGRMPGGLLHSMHRLFDHTVRRIAPGIVPDVRQRPTRAVQLTPAGRAMVGQLRRRAAGGQGVTP</sequence>
<dbReference type="Pfam" id="PF02653">
    <property type="entry name" value="BPD_transp_2"/>
    <property type="match status" value="2"/>
</dbReference>
<dbReference type="InterPro" id="IPR052157">
    <property type="entry name" value="BCAA_transport_permease"/>
</dbReference>
<feature type="transmembrane region" description="Helical" evidence="9">
    <location>
        <begin position="548"/>
        <end position="574"/>
    </location>
</feature>
<keyword evidence="6 9" id="KW-1133">Transmembrane helix</keyword>
<feature type="transmembrane region" description="Helical" evidence="9">
    <location>
        <begin position="139"/>
        <end position="162"/>
    </location>
</feature>
<accession>A0A6J7DM10</accession>
<feature type="transmembrane region" description="Helical" evidence="9">
    <location>
        <begin position="580"/>
        <end position="597"/>
    </location>
</feature>
<evidence type="ECO:0000256" key="9">
    <source>
        <dbReference type="SAM" id="Phobius"/>
    </source>
</evidence>
<keyword evidence="5" id="KW-0029">Amino-acid transport</keyword>
<dbReference type="CDD" id="cd06582">
    <property type="entry name" value="TM_PBP1_LivH_like"/>
    <property type="match status" value="1"/>
</dbReference>
<reference evidence="10" key="1">
    <citation type="submission" date="2020-05" db="EMBL/GenBank/DDBJ databases">
        <authorList>
            <person name="Chiriac C."/>
            <person name="Salcher M."/>
            <person name="Ghai R."/>
            <person name="Kavagutti S V."/>
        </authorList>
    </citation>
    <scope>NUCLEOTIDE SEQUENCE</scope>
</reference>
<feature type="transmembrane region" description="Helical" evidence="9">
    <location>
        <begin position="512"/>
        <end position="536"/>
    </location>
</feature>
<feature type="transmembrane region" description="Helical" evidence="9">
    <location>
        <begin position="422"/>
        <end position="440"/>
    </location>
</feature>
<evidence type="ECO:0000256" key="2">
    <source>
        <dbReference type="ARBA" id="ARBA00022448"/>
    </source>
</evidence>
<feature type="transmembrane region" description="Helical" evidence="9">
    <location>
        <begin position="98"/>
        <end position="119"/>
    </location>
</feature>
<evidence type="ECO:0000256" key="3">
    <source>
        <dbReference type="ARBA" id="ARBA00022475"/>
    </source>
</evidence>
<evidence type="ECO:0000256" key="8">
    <source>
        <dbReference type="ARBA" id="ARBA00037998"/>
    </source>
</evidence>
<feature type="transmembrane region" description="Helical" evidence="9">
    <location>
        <begin position="339"/>
        <end position="359"/>
    </location>
</feature>
<dbReference type="PANTHER" id="PTHR11795">
    <property type="entry name" value="BRANCHED-CHAIN AMINO ACID TRANSPORT SYSTEM PERMEASE PROTEIN LIVH"/>
    <property type="match status" value="1"/>
</dbReference>
<dbReference type="PANTHER" id="PTHR11795:SF445">
    <property type="entry name" value="AMINO ACID ABC TRANSPORTER PERMEASE PROTEIN"/>
    <property type="match status" value="1"/>
</dbReference>
<name>A0A6J7DM10_9ZZZZ</name>
<feature type="transmembrane region" description="Helical" evidence="9">
    <location>
        <begin position="56"/>
        <end position="78"/>
    </location>
</feature>
<dbReference type="GO" id="GO:0005886">
    <property type="term" value="C:plasma membrane"/>
    <property type="evidence" value="ECO:0007669"/>
    <property type="project" value="UniProtKB-SubCell"/>
</dbReference>
<feature type="transmembrane region" description="Helical" evidence="9">
    <location>
        <begin position="265"/>
        <end position="289"/>
    </location>
</feature>
<dbReference type="InterPro" id="IPR001851">
    <property type="entry name" value="ABC_transp_permease"/>
</dbReference>
<keyword evidence="3" id="KW-1003">Cell membrane</keyword>
<dbReference type="InterPro" id="IPR043428">
    <property type="entry name" value="LivM-like"/>
</dbReference>
<keyword evidence="4 9" id="KW-0812">Transmembrane</keyword>